<keyword evidence="3" id="KW-0106">Calcium</keyword>
<evidence type="ECO:0000313" key="9">
    <source>
        <dbReference type="Proteomes" id="UP000570595"/>
    </source>
</evidence>
<dbReference type="PROSITE" id="PS00018">
    <property type="entry name" value="EF_HAND_1"/>
    <property type="match status" value="1"/>
</dbReference>
<dbReference type="PANTHER" id="PTHR45942">
    <property type="entry name" value="PROTEIN PHOSPATASE 3 REGULATORY SUBUNIT B ALPHA ISOFORM TYPE 1"/>
    <property type="match status" value="1"/>
</dbReference>
<dbReference type="EMBL" id="JABANN010000487">
    <property type="protein sequence ID" value="KAF4658150.1"/>
    <property type="molecule type" value="Genomic_DNA"/>
</dbReference>
<keyword evidence="5" id="KW-1133">Transmembrane helix</keyword>
<evidence type="ECO:0000313" key="7">
    <source>
        <dbReference type="EMBL" id="KAF4655033.1"/>
    </source>
</evidence>
<evidence type="ECO:0000259" key="6">
    <source>
        <dbReference type="PROSITE" id="PS50222"/>
    </source>
</evidence>
<dbReference type="InterPro" id="IPR018247">
    <property type="entry name" value="EF_Hand_1_Ca_BS"/>
</dbReference>
<feature type="domain" description="EF-hand" evidence="6">
    <location>
        <begin position="331"/>
        <end position="366"/>
    </location>
</feature>
<feature type="domain" description="EF-hand" evidence="6">
    <location>
        <begin position="50"/>
        <end position="85"/>
    </location>
</feature>
<dbReference type="SMART" id="SM00054">
    <property type="entry name" value="EFh"/>
    <property type="match status" value="5"/>
</dbReference>
<dbReference type="PRINTS" id="PR00450">
    <property type="entry name" value="RECOVERIN"/>
</dbReference>
<evidence type="ECO:0000256" key="2">
    <source>
        <dbReference type="ARBA" id="ARBA00022737"/>
    </source>
</evidence>
<dbReference type="AlphaFoldDB" id="A0A7J6LGN5"/>
<reference evidence="9 10" key="1">
    <citation type="submission" date="2020-04" db="EMBL/GenBank/DDBJ databases">
        <title>Perkinsus olseni comparative genomics.</title>
        <authorList>
            <person name="Bogema D.R."/>
        </authorList>
    </citation>
    <scope>NUCLEOTIDE SEQUENCE [LARGE SCALE GENOMIC DNA]</scope>
    <source>
        <strain evidence="7">ATCC PRA-179</strain>
        <strain evidence="8">ATCC PRA-31</strain>
    </source>
</reference>
<feature type="region of interest" description="Disordered" evidence="4">
    <location>
        <begin position="1"/>
        <end position="31"/>
    </location>
</feature>
<dbReference type="InterPro" id="IPR002048">
    <property type="entry name" value="EF_hand_dom"/>
</dbReference>
<feature type="domain" description="EF-hand" evidence="6">
    <location>
        <begin position="295"/>
        <end position="330"/>
    </location>
</feature>
<keyword evidence="5" id="KW-0812">Transmembrane</keyword>
<name>A0A7J6LGN5_PEROL</name>
<feature type="region of interest" description="Disordered" evidence="4">
    <location>
        <begin position="171"/>
        <end position="208"/>
    </location>
</feature>
<keyword evidence="2" id="KW-0677">Repeat</keyword>
<sequence>MLPQDRPPPPQPSALAARAGGTAERSASSFKDEAEASALVKRSTCGIASHSMEDCENIFNLVDVDGHGYIDSDGIRSALASVCGRSGGDVKDEEIVEMIRMLDSTGDGRVTRVEFLTALSDPENVITKEAARLLAEQNRKEELARSYHRQQVENKAAVATAFGTRKGATQNFKDELVQNDTANKGGKSKKSGRVQRQPTFVGKLTKEDPMPLAAMSGMDNEEQEHSFGNLRATSIEMGERFDSSTADFMRELTDQNGGELKGDFVKRLFRRFKAVDIRRRGVIDYAQFCQILERDGSGQMEAIFKLFDNEENGSLDVREFLVGMCNFTSITGIERMRFAFMLFDEDASGSIGKEELEKIIRANLACSHAVLVLSPLMATGTKLPKDNRSAWRVKILTVLKGFKWDVYANGRGRFEKPGKFKCSGKWEDAVVYGSRQKEIKEFCVRLHEKQQDAKGYKDAPSKYSCILDPNDKGNDHGRKNRDWLCYEKTPESVLLPPHGPSLDDDCPADGGAHHTAKWYPDESPPSWCTYNWYADYQTCWCLPGFYRTSPHDTSLKMRACPEETVIITPRQVSYEEWMDLSESTTSSSGPGDTPVEYTVENGDPRIGVPTGSPSIGDCGEHGVWSPADEDCVCDDGWETVGSAPCSALISSVPEGDDSMGELASSDGGSGGSGGLVIAILLVVIIIAVACFFLWRFYRTRGFVLPTLRLPSLVKPEKMRKLRTSDLSIL</sequence>
<dbReference type="Pfam" id="PF13202">
    <property type="entry name" value="EF-hand_5"/>
    <property type="match status" value="1"/>
</dbReference>
<dbReference type="OrthoDB" id="439832at2759"/>
<keyword evidence="1" id="KW-0479">Metal-binding</keyword>
<feature type="transmembrane region" description="Helical" evidence="5">
    <location>
        <begin position="674"/>
        <end position="694"/>
    </location>
</feature>
<proteinExistence type="predicted"/>
<feature type="domain" description="EF-hand" evidence="6">
    <location>
        <begin position="90"/>
        <end position="125"/>
    </location>
</feature>
<accession>A0A7J6LGN5</accession>
<dbReference type="CDD" id="cd00051">
    <property type="entry name" value="EFh"/>
    <property type="match status" value="1"/>
</dbReference>
<evidence type="ECO:0000256" key="3">
    <source>
        <dbReference type="ARBA" id="ARBA00022837"/>
    </source>
</evidence>
<dbReference type="Pfam" id="PF13499">
    <property type="entry name" value="EF-hand_7"/>
    <property type="match status" value="1"/>
</dbReference>
<feature type="compositionally biased region" description="Pro residues" evidence="4">
    <location>
        <begin position="1"/>
        <end position="12"/>
    </location>
</feature>
<organism evidence="8 10">
    <name type="scientific">Perkinsus olseni</name>
    <name type="common">Perkinsus atlanticus</name>
    <dbReference type="NCBI Taxonomy" id="32597"/>
    <lineage>
        <taxon>Eukaryota</taxon>
        <taxon>Sar</taxon>
        <taxon>Alveolata</taxon>
        <taxon>Perkinsozoa</taxon>
        <taxon>Perkinsea</taxon>
        <taxon>Perkinsida</taxon>
        <taxon>Perkinsidae</taxon>
        <taxon>Perkinsus</taxon>
    </lineage>
</organism>
<gene>
    <name evidence="8" type="ORF">FOL46_007078</name>
    <name evidence="7" type="ORF">FOZ61_007829</name>
</gene>
<dbReference type="Gene3D" id="1.10.238.10">
    <property type="entry name" value="EF-hand"/>
    <property type="match status" value="2"/>
</dbReference>
<dbReference type="InterPro" id="IPR011992">
    <property type="entry name" value="EF-hand-dom_pair"/>
</dbReference>
<dbReference type="Proteomes" id="UP000570595">
    <property type="component" value="Unassembled WGS sequence"/>
</dbReference>
<dbReference type="GO" id="GO:0005509">
    <property type="term" value="F:calcium ion binding"/>
    <property type="evidence" value="ECO:0007669"/>
    <property type="project" value="InterPro"/>
</dbReference>
<evidence type="ECO:0000313" key="10">
    <source>
        <dbReference type="Proteomes" id="UP000572268"/>
    </source>
</evidence>
<dbReference type="PROSITE" id="PS50222">
    <property type="entry name" value="EF_HAND_2"/>
    <property type="match status" value="4"/>
</dbReference>
<evidence type="ECO:0000256" key="1">
    <source>
        <dbReference type="ARBA" id="ARBA00022723"/>
    </source>
</evidence>
<comment type="caution">
    <text evidence="8">The sequence shown here is derived from an EMBL/GenBank/DDBJ whole genome shotgun (WGS) entry which is preliminary data.</text>
</comment>
<dbReference type="SUPFAM" id="SSF47473">
    <property type="entry name" value="EF-hand"/>
    <property type="match status" value="2"/>
</dbReference>
<dbReference type="EMBL" id="JABAHT010000491">
    <property type="protein sequence ID" value="KAF4655033.1"/>
    <property type="molecule type" value="Genomic_DNA"/>
</dbReference>
<keyword evidence="5" id="KW-0472">Membrane</keyword>
<protein>
    <recommendedName>
        <fullName evidence="6">EF-hand domain-containing protein</fullName>
    </recommendedName>
</protein>
<evidence type="ECO:0000313" key="8">
    <source>
        <dbReference type="EMBL" id="KAF4658150.1"/>
    </source>
</evidence>
<dbReference type="Proteomes" id="UP000572268">
    <property type="component" value="Unassembled WGS sequence"/>
</dbReference>
<evidence type="ECO:0000256" key="4">
    <source>
        <dbReference type="SAM" id="MobiDB-lite"/>
    </source>
</evidence>
<evidence type="ECO:0000256" key="5">
    <source>
        <dbReference type="SAM" id="Phobius"/>
    </source>
</evidence>